<dbReference type="InterPro" id="IPR005225">
    <property type="entry name" value="Small_GTP-bd"/>
</dbReference>
<keyword evidence="6 8" id="KW-0342">GTP-binding</keyword>
<evidence type="ECO:0000256" key="5">
    <source>
        <dbReference type="ARBA" id="ARBA00022741"/>
    </source>
</evidence>
<dbReference type="FunFam" id="3.30.300.20:FF:000004">
    <property type="entry name" value="GTPase Der"/>
    <property type="match status" value="1"/>
</dbReference>
<dbReference type="SUPFAM" id="SSF52540">
    <property type="entry name" value="P-loop containing nucleoside triphosphate hydrolases"/>
    <property type="match status" value="2"/>
</dbReference>
<dbReference type="Pfam" id="PF14714">
    <property type="entry name" value="KH_dom-like"/>
    <property type="match status" value="1"/>
</dbReference>
<dbReference type="EMBL" id="FYEH01000004">
    <property type="protein sequence ID" value="SNB64234.1"/>
    <property type="molecule type" value="Genomic_DNA"/>
</dbReference>
<evidence type="ECO:0000256" key="3">
    <source>
        <dbReference type="ARBA" id="ARBA00022517"/>
    </source>
</evidence>
<dbReference type="GO" id="GO:0042254">
    <property type="term" value="P:ribosome biogenesis"/>
    <property type="evidence" value="ECO:0007669"/>
    <property type="project" value="UniProtKB-KW"/>
</dbReference>
<evidence type="ECO:0000256" key="7">
    <source>
        <dbReference type="ARBA" id="ARBA00032345"/>
    </source>
</evidence>
<evidence type="ECO:0000256" key="9">
    <source>
        <dbReference type="PROSITE-ProRule" id="PRU01049"/>
    </source>
</evidence>
<name>A0A212QWX3_9PROT</name>
<dbReference type="OrthoDB" id="9805918at2"/>
<dbReference type="InterPro" id="IPR015946">
    <property type="entry name" value="KH_dom-like_a/b"/>
</dbReference>
<dbReference type="CDD" id="cd01895">
    <property type="entry name" value="EngA2"/>
    <property type="match status" value="1"/>
</dbReference>
<sequence>MRTLAILGRPNVGKSTLFNRLTGSRRALVHDMPGVTRDRLEAKGRLGELEFNVIDTAGMDVGDTGGLEARLTAQSLAGLAEADVGILLVDAKGGITGLDADLAKMLRCKAGKPILLVANKAESRAAQSGIGEAWSLGLGEPIAISAEHGDGMPDLLAALRPYLAPPPTEAEDGEERAVLGQDEDEADDGDDWFRLAVVGRPNVGKSSLINRLLQSERLLTGPEPGLTRDSVQVMFEWQGKRIELVDTAGLRRKARIDHQVEKLSASSTVRSIRGAHVVLLLVDATAPLEHQDLTIANLALDEGRALVVAANKWDLIEEPEEALSELRYKIEEKLAQIKGVELAVVSAKTGRGLDRLLEAATVAHARWRKRIPTHKLNQWLHAALERHPPPMAQNRRIKIRFMTQVATRPPRFALFANKSADMLPESYLRYLAAGLREAFDLDGAPLHLMVRHGENPYDKK</sequence>
<dbReference type="InterPro" id="IPR032859">
    <property type="entry name" value="KH_dom-like"/>
</dbReference>
<keyword evidence="4 10" id="KW-0677">Repeat</keyword>
<dbReference type="PANTHER" id="PTHR43834:SF6">
    <property type="entry name" value="GTPASE DER"/>
    <property type="match status" value="1"/>
</dbReference>
<accession>A0A212QWX3</accession>
<dbReference type="Gene3D" id="3.40.50.300">
    <property type="entry name" value="P-loop containing nucleotide triphosphate hydrolases"/>
    <property type="match status" value="2"/>
</dbReference>
<feature type="binding site" evidence="8">
    <location>
        <begin position="199"/>
        <end position="206"/>
    </location>
    <ligand>
        <name>GTP</name>
        <dbReference type="ChEBI" id="CHEBI:37565"/>
        <label>2</label>
    </ligand>
</feature>
<comment type="subunit">
    <text evidence="8">Associates with the 50S ribosomal subunit.</text>
</comment>
<evidence type="ECO:0000256" key="4">
    <source>
        <dbReference type="ARBA" id="ARBA00022737"/>
    </source>
</evidence>
<evidence type="ECO:0000256" key="6">
    <source>
        <dbReference type="ARBA" id="ARBA00023134"/>
    </source>
</evidence>
<dbReference type="NCBIfam" id="TIGR03594">
    <property type="entry name" value="GTPase_EngA"/>
    <property type="match status" value="1"/>
</dbReference>
<evidence type="ECO:0000256" key="1">
    <source>
        <dbReference type="ARBA" id="ARBA00008279"/>
    </source>
</evidence>
<feature type="binding site" evidence="8">
    <location>
        <begin position="246"/>
        <end position="250"/>
    </location>
    <ligand>
        <name>GTP</name>
        <dbReference type="ChEBI" id="CHEBI:37565"/>
        <label>2</label>
    </ligand>
</feature>
<feature type="binding site" evidence="8">
    <location>
        <begin position="55"/>
        <end position="59"/>
    </location>
    <ligand>
        <name>GTP</name>
        <dbReference type="ChEBI" id="CHEBI:37565"/>
        <label>1</label>
    </ligand>
</feature>
<keyword evidence="3 8" id="KW-0690">Ribosome biogenesis</keyword>
<dbReference type="RefSeq" id="WP_088560915.1">
    <property type="nucleotide sequence ID" value="NZ_FYEH01000004.1"/>
</dbReference>
<dbReference type="GO" id="GO:0005525">
    <property type="term" value="F:GTP binding"/>
    <property type="evidence" value="ECO:0007669"/>
    <property type="project" value="UniProtKB-UniRule"/>
</dbReference>
<protein>
    <recommendedName>
        <fullName evidence="2 8">GTPase Der</fullName>
    </recommendedName>
    <alternativeName>
        <fullName evidence="7 8">GTP-binding protein EngA</fullName>
    </alternativeName>
</protein>
<dbReference type="HAMAP" id="MF_00195">
    <property type="entry name" value="GTPase_Der"/>
    <property type="match status" value="1"/>
</dbReference>
<dbReference type="Gene3D" id="3.30.300.20">
    <property type="match status" value="1"/>
</dbReference>
<gene>
    <name evidence="8" type="primary">der</name>
    <name evidence="12" type="ORF">SAMN07250955_10454</name>
</gene>
<dbReference type="InterPro" id="IPR031166">
    <property type="entry name" value="G_ENGA"/>
</dbReference>
<dbReference type="CDD" id="cd01894">
    <property type="entry name" value="EngA1"/>
    <property type="match status" value="1"/>
</dbReference>
<evidence type="ECO:0000256" key="10">
    <source>
        <dbReference type="RuleBase" id="RU004481"/>
    </source>
</evidence>
<reference evidence="12 13" key="1">
    <citation type="submission" date="2017-06" db="EMBL/GenBank/DDBJ databases">
        <authorList>
            <person name="Kim H.J."/>
            <person name="Triplett B.A."/>
        </authorList>
    </citation>
    <scope>NUCLEOTIDE SEQUENCE [LARGE SCALE GENOMIC DNA]</scope>
    <source>
        <strain evidence="12 13">B29T1</strain>
    </source>
</reference>
<evidence type="ECO:0000259" key="11">
    <source>
        <dbReference type="PROSITE" id="PS51712"/>
    </source>
</evidence>
<dbReference type="InterPro" id="IPR016484">
    <property type="entry name" value="GTPase_Der"/>
</dbReference>
<dbReference type="PIRSF" id="PIRSF006485">
    <property type="entry name" value="GTP-binding_EngA"/>
    <property type="match status" value="1"/>
</dbReference>
<dbReference type="InterPro" id="IPR027417">
    <property type="entry name" value="P-loop_NTPase"/>
</dbReference>
<dbReference type="Proteomes" id="UP000197065">
    <property type="component" value="Unassembled WGS sequence"/>
</dbReference>
<dbReference type="PRINTS" id="PR00326">
    <property type="entry name" value="GTP1OBG"/>
</dbReference>
<dbReference type="AlphaFoldDB" id="A0A212QWX3"/>
<feature type="binding site" evidence="8">
    <location>
        <begin position="119"/>
        <end position="122"/>
    </location>
    <ligand>
        <name>GTP</name>
        <dbReference type="ChEBI" id="CHEBI:37565"/>
        <label>1</label>
    </ligand>
</feature>
<evidence type="ECO:0000313" key="13">
    <source>
        <dbReference type="Proteomes" id="UP000197065"/>
    </source>
</evidence>
<feature type="domain" description="EngA-type G" evidence="11">
    <location>
        <begin position="193"/>
        <end position="368"/>
    </location>
</feature>
<proteinExistence type="inferred from homology"/>
<evidence type="ECO:0000256" key="2">
    <source>
        <dbReference type="ARBA" id="ARBA00020953"/>
    </source>
</evidence>
<evidence type="ECO:0000256" key="8">
    <source>
        <dbReference type="HAMAP-Rule" id="MF_00195"/>
    </source>
</evidence>
<keyword evidence="13" id="KW-1185">Reference proteome</keyword>
<dbReference type="Pfam" id="PF01926">
    <property type="entry name" value="MMR_HSR1"/>
    <property type="match status" value="2"/>
</dbReference>
<organism evidence="12 13">
    <name type="scientific">Arboricoccus pini</name>
    <dbReference type="NCBI Taxonomy" id="1963835"/>
    <lineage>
        <taxon>Bacteria</taxon>
        <taxon>Pseudomonadati</taxon>
        <taxon>Pseudomonadota</taxon>
        <taxon>Alphaproteobacteria</taxon>
        <taxon>Geminicoccales</taxon>
        <taxon>Geminicoccaceae</taxon>
        <taxon>Arboricoccus</taxon>
    </lineage>
</organism>
<dbReference type="PROSITE" id="PS51712">
    <property type="entry name" value="G_ENGA"/>
    <property type="match status" value="2"/>
</dbReference>
<keyword evidence="5 8" id="KW-0547">Nucleotide-binding</keyword>
<comment type="similarity">
    <text evidence="1 8 9 10">Belongs to the TRAFAC class TrmE-Era-EngA-EngB-Septin-like GTPase superfamily. EngA (Der) GTPase family.</text>
</comment>
<evidence type="ECO:0000313" key="12">
    <source>
        <dbReference type="EMBL" id="SNB64234.1"/>
    </source>
</evidence>
<feature type="domain" description="EngA-type G" evidence="11">
    <location>
        <begin position="2"/>
        <end position="167"/>
    </location>
</feature>
<feature type="binding site" evidence="8">
    <location>
        <begin position="8"/>
        <end position="15"/>
    </location>
    <ligand>
        <name>GTP</name>
        <dbReference type="ChEBI" id="CHEBI:37565"/>
        <label>1</label>
    </ligand>
</feature>
<dbReference type="InterPro" id="IPR006073">
    <property type="entry name" value="GTP-bd"/>
</dbReference>
<dbReference type="NCBIfam" id="TIGR00231">
    <property type="entry name" value="small_GTP"/>
    <property type="match status" value="2"/>
</dbReference>
<comment type="function">
    <text evidence="8 10">GTPase that plays an essential role in the late steps of ribosome biogenesis.</text>
</comment>
<dbReference type="PANTHER" id="PTHR43834">
    <property type="entry name" value="GTPASE DER"/>
    <property type="match status" value="1"/>
</dbReference>
<feature type="binding site" evidence="8">
    <location>
        <begin position="311"/>
        <end position="314"/>
    </location>
    <ligand>
        <name>GTP</name>
        <dbReference type="ChEBI" id="CHEBI:37565"/>
        <label>2</label>
    </ligand>
</feature>